<sequence>MPCRASQAQRRGAEQCKISQPEACLFSRHSRLIERNPLRSPLSCSPISTLYTHLLDAPPRVVASIRCRRRVQGRAFSIPSPLLSAHKRPSSQSANHLRPRAGTCNLRLGQAPPPSDPLASAPATQPTNPEPRPSPAHRDRKSGPQNAQLELVKGSKLRATCYLLLATPMCARLTQHRANLT</sequence>
<name>A0A6A6IJP5_9PLEO</name>
<keyword evidence="3" id="KW-1185">Reference proteome</keyword>
<protein>
    <submittedName>
        <fullName evidence="2">Uncharacterized protein</fullName>
    </submittedName>
</protein>
<proteinExistence type="predicted"/>
<reference evidence="2" key="1">
    <citation type="journal article" date="2020" name="Stud. Mycol.">
        <title>101 Dothideomycetes genomes: a test case for predicting lifestyles and emergence of pathogens.</title>
        <authorList>
            <person name="Haridas S."/>
            <person name="Albert R."/>
            <person name="Binder M."/>
            <person name="Bloem J."/>
            <person name="Labutti K."/>
            <person name="Salamov A."/>
            <person name="Andreopoulos B."/>
            <person name="Baker S."/>
            <person name="Barry K."/>
            <person name="Bills G."/>
            <person name="Bluhm B."/>
            <person name="Cannon C."/>
            <person name="Castanera R."/>
            <person name="Culley D."/>
            <person name="Daum C."/>
            <person name="Ezra D."/>
            <person name="Gonzalez J."/>
            <person name="Henrissat B."/>
            <person name="Kuo A."/>
            <person name="Liang C."/>
            <person name="Lipzen A."/>
            <person name="Lutzoni F."/>
            <person name="Magnuson J."/>
            <person name="Mondo S."/>
            <person name="Nolan M."/>
            <person name="Ohm R."/>
            <person name="Pangilinan J."/>
            <person name="Park H.-J."/>
            <person name="Ramirez L."/>
            <person name="Alfaro M."/>
            <person name="Sun H."/>
            <person name="Tritt A."/>
            <person name="Yoshinaga Y."/>
            <person name="Zwiers L.-H."/>
            <person name="Turgeon B."/>
            <person name="Goodwin S."/>
            <person name="Spatafora J."/>
            <person name="Crous P."/>
            <person name="Grigoriev I."/>
        </authorList>
    </citation>
    <scope>NUCLEOTIDE SEQUENCE</scope>
    <source>
        <strain evidence="2">CBS 122368</strain>
    </source>
</reference>
<feature type="region of interest" description="Disordered" evidence="1">
    <location>
        <begin position="104"/>
        <end position="148"/>
    </location>
</feature>
<dbReference type="AlphaFoldDB" id="A0A6A6IJP5"/>
<organism evidence="2 3">
    <name type="scientific">Trematosphaeria pertusa</name>
    <dbReference type="NCBI Taxonomy" id="390896"/>
    <lineage>
        <taxon>Eukaryota</taxon>
        <taxon>Fungi</taxon>
        <taxon>Dikarya</taxon>
        <taxon>Ascomycota</taxon>
        <taxon>Pezizomycotina</taxon>
        <taxon>Dothideomycetes</taxon>
        <taxon>Pleosporomycetidae</taxon>
        <taxon>Pleosporales</taxon>
        <taxon>Massarineae</taxon>
        <taxon>Trematosphaeriaceae</taxon>
        <taxon>Trematosphaeria</taxon>
    </lineage>
</organism>
<evidence type="ECO:0000313" key="3">
    <source>
        <dbReference type="Proteomes" id="UP000800094"/>
    </source>
</evidence>
<accession>A0A6A6IJP5</accession>
<dbReference type="RefSeq" id="XP_033685453.1">
    <property type="nucleotide sequence ID" value="XM_033821794.1"/>
</dbReference>
<gene>
    <name evidence="2" type="ORF">BU26DRAFT_301757</name>
</gene>
<dbReference type="Proteomes" id="UP000800094">
    <property type="component" value="Unassembled WGS sequence"/>
</dbReference>
<evidence type="ECO:0000313" key="2">
    <source>
        <dbReference type="EMBL" id="KAF2250449.1"/>
    </source>
</evidence>
<evidence type="ECO:0000256" key="1">
    <source>
        <dbReference type="SAM" id="MobiDB-lite"/>
    </source>
</evidence>
<dbReference type="EMBL" id="ML987194">
    <property type="protein sequence ID" value="KAF2250449.1"/>
    <property type="molecule type" value="Genomic_DNA"/>
</dbReference>
<dbReference type="GeneID" id="54575124"/>